<name>A0A0U1LPG6_TALIS</name>
<evidence type="ECO:0000313" key="6">
    <source>
        <dbReference type="Proteomes" id="UP000054383"/>
    </source>
</evidence>
<proteinExistence type="predicted"/>
<dbReference type="InterPro" id="IPR040096">
    <property type="entry name" value="Ric1"/>
</dbReference>
<evidence type="ECO:0000256" key="1">
    <source>
        <dbReference type="ARBA" id="ARBA00004370"/>
    </source>
</evidence>
<sequence>MYWPNGVPRVYAVNGPNIPTTPLSDLNEPQSETSENEQQREEVPEGLERDGRKDGPSPWADEPINGLCVSRGGHLFATMTESSMTIWQTKPSVVVAAVTRSSASLETYGPNVALLLHPDSTILVVQTSKGYLLTYTIASDPNTRVYQQHFDHSNPHRRQQLARHFGNEEFNGIKDVSIRFRMAIMVESGIGKALALDKELLVSTLKPAAIQCIRWAPDESGNQTTSELLSRTLNVSKKITVIEMVYDRAMSLLIWITSDGRAFTVQRKTNNTAESEESSKLFAGHCFHTPADDGQMAVKAAVNARFSLLAVSCANGEVLVYTAKDYVGNVMLSHKLQPPASSTATGNLTFMSYSPDGYCFFAGYQHGWANWSVFGKVGGSSFAADRTMAKDNGEDWLTGVTMGCWIGGGSDIILSSPKDRRLWVLETARSALTGCYSAANLARALLQTGTEVILYRGHDLPDLMTISGKDSLWHHAQYPPAYLHAQWPIRASVVSQDGRYICIAGRRGLAHYSVSSGRWKTFEDSKAENSFAVRGGMCWYGHILIAAVESNGSYELRLYSRELPLNNNNILHVEHLPSPVVFVGPSGEDSLLVYTYDNILYHYVINSTYGGVVLVPVGQIAFYGIVRAPTRVRSISWILPEEQMRNGDPSQDVKVASVLLLVDGNLVLLQPSLSSTGDLKYDMRIVAQDVEYYVLMRDQLSFNFAPPAEDPVPTSPSADVVLKAAQSNLSLRDSLWMFSGRDLVAWSDIQEILQRDDVPKPLPVPVDFYPLSVLLNKGIVLGVESELIQRRDVTFSFLKFAIRTHLFLPYFLRHSLANVDMPSALSLSHYYSHLSYFPHAMEILLHHVLDDAVDGQSRGESQNDTTKTSQPLLPSVISFLQASLPTGVYLDIVVQCTRKNEIRSWRTLFAHLPPPKDLFEQALKLKSLKTAAGYLLVLQALDEEEEDSEARTEDYAVRLLGLASQKNDWDLCAELARFLIALDRSGEMLRRTIDRVGLRRAVTQRSGSGDANARNMKGLGLNLPVPSVPSPLSPRRMHHRNRKGSDISSVTSGGTSSNLSHITLRTDDEGDAAAMVSDGGSSGIDDLSSA</sequence>
<dbReference type="STRING" id="28573.A0A0U1LPG6"/>
<evidence type="ECO:0000256" key="3">
    <source>
        <dbReference type="SAM" id="MobiDB-lite"/>
    </source>
</evidence>
<dbReference type="GO" id="GO:0042147">
    <property type="term" value="P:retrograde transport, endosome to Golgi"/>
    <property type="evidence" value="ECO:0007669"/>
    <property type="project" value="TreeGrafter"/>
</dbReference>
<dbReference type="AlphaFoldDB" id="A0A0U1LPG6"/>
<dbReference type="Pfam" id="PF07064">
    <property type="entry name" value="RIC1"/>
    <property type="match status" value="1"/>
</dbReference>
<dbReference type="GO" id="GO:0005829">
    <property type="term" value="C:cytosol"/>
    <property type="evidence" value="ECO:0007669"/>
    <property type="project" value="TreeGrafter"/>
</dbReference>
<evidence type="ECO:0000313" key="5">
    <source>
        <dbReference type="EMBL" id="CRG85165.1"/>
    </source>
</evidence>
<dbReference type="Proteomes" id="UP000054383">
    <property type="component" value="Unassembled WGS sequence"/>
</dbReference>
<keyword evidence="2" id="KW-0472">Membrane</keyword>
<dbReference type="OrthoDB" id="67540at2759"/>
<evidence type="ECO:0000256" key="2">
    <source>
        <dbReference type="ARBA" id="ARBA00023136"/>
    </source>
</evidence>
<reference evidence="5 6" key="1">
    <citation type="submission" date="2015-04" db="EMBL/GenBank/DDBJ databases">
        <authorList>
            <person name="Syromyatnikov M.Y."/>
            <person name="Popov V.N."/>
        </authorList>
    </citation>
    <scope>NUCLEOTIDE SEQUENCE [LARGE SCALE GENOMIC DNA]</scope>
    <source>
        <strain evidence="5">WF-38-12</strain>
    </source>
</reference>
<dbReference type="PANTHER" id="PTHR22746">
    <property type="entry name" value="RAB6A-GEF COMPLEX PARTNER PROTEIN 1"/>
    <property type="match status" value="1"/>
</dbReference>
<feature type="region of interest" description="Disordered" evidence="3">
    <location>
        <begin position="1"/>
        <end position="64"/>
    </location>
</feature>
<dbReference type="EMBL" id="CVMT01000002">
    <property type="protein sequence ID" value="CRG85165.1"/>
    <property type="molecule type" value="Genomic_DNA"/>
</dbReference>
<keyword evidence="6" id="KW-1185">Reference proteome</keyword>
<feature type="compositionally biased region" description="Polar residues" evidence="3">
    <location>
        <begin position="1046"/>
        <end position="1063"/>
    </location>
</feature>
<protein>
    <submittedName>
        <fullName evidence="5">Protein ric1</fullName>
    </submittedName>
</protein>
<evidence type="ECO:0000259" key="4">
    <source>
        <dbReference type="Pfam" id="PF07064"/>
    </source>
</evidence>
<dbReference type="Pfam" id="PF25440">
    <property type="entry name" value="Beta-prop_RIC1_2nd"/>
    <property type="match status" value="1"/>
</dbReference>
<dbReference type="InterPro" id="IPR009771">
    <property type="entry name" value="RIC1_C"/>
</dbReference>
<feature type="compositionally biased region" description="Polar residues" evidence="3">
    <location>
        <begin position="17"/>
        <end position="33"/>
    </location>
</feature>
<dbReference type="PANTHER" id="PTHR22746:SF10">
    <property type="entry name" value="GUANINE NUCLEOTIDE EXCHANGE FACTOR SUBUNIT RIC1"/>
    <property type="match status" value="1"/>
</dbReference>
<dbReference type="GO" id="GO:0034066">
    <property type="term" value="C:Ric1-Rgp1 guanyl-nucleotide exchange factor complex"/>
    <property type="evidence" value="ECO:0007669"/>
    <property type="project" value="InterPro"/>
</dbReference>
<feature type="compositionally biased region" description="Low complexity" evidence="3">
    <location>
        <begin position="1077"/>
        <end position="1090"/>
    </location>
</feature>
<accession>A0A0U1LPG6</accession>
<gene>
    <name evidence="5" type="ORF">PISL3812_02287</name>
</gene>
<dbReference type="SUPFAM" id="SSF69322">
    <property type="entry name" value="Tricorn protease domain 2"/>
    <property type="match status" value="1"/>
</dbReference>
<dbReference type="GO" id="GO:0000139">
    <property type="term" value="C:Golgi membrane"/>
    <property type="evidence" value="ECO:0007669"/>
    <property type="project" value="TreeGrafter"/>
</dbReference>
<organism evidence="5 6">
    <name type="scientific">Talaromyces islandicus</name>
    <name type="common">Penicillium islandicum</name>
    <dbReference type="NCBI Taxonomy" id="28573"/>
    <lineage>
        <taxon>Eukaryota</taxon>
        <taxon>Fungi</taxon>
        <taxon>Dikarya</taxon>
        <taxon>Ascomycota</taxon>
        <taxon>Pezizomycotina</taxon>
        <taxon>Eurotiomycetes</taxon>
        <taxon>Eurotiomycetidae</taxon>
        <taxon>Eurotiales</taxon>
        <taxon>Trichocomaceae</taxon>
        <taxon>Talaromyces</taxon>
        <taxon>Talaromyces sect. Islandici</taxon>
    </lineage>
</organism>
<dbReference type="GO" id="GO:0006886">
    <property type="term" value="P:intracellular protein transport"/>
    <property type="evidence" value="ECO:0007669"/>
    <property type="project" value="InterPro"/>
</dbReference>
<feature type="domain" description="RIC1 C-terminal alpha solenoid region" evidence="4">
    <location>
        <begin position="810"/>
        <end position="997"/>
    </location>
</feature>
<dbReference type="OMA" id="MVYDRAM"/>
<feature type="region of interest" description="Disordered" evidence="3">
    <location>
        <begin position="1002"/>
        <end position="1090"/>
    </location>
</feature>
<comment type="subcellular location">
    <subcellularLocation>
        <location evidence="1">Membrane</location>
    </subcellularLocation>
</comment>
<feature type="compositionally biased region" description="Basic and acidic residues" evidence="3">
    <location>
        <begin position="37"/>
        <end position="55"/>
    </location>
</feature>